<keyword evidence="2" id="KW-1185">Reference proteome</keyword>
<dbReference type="EMBL" id="BSXS01003949">
    <property type="protein sequence ID" value="GME82215.1"/>
    <property type="molecule type" value="Genomic_DNA"/>
</dbReference>
<evidence type="ECO:0000313" key="1">
    <source>
        <dbReference type="EMBL" id="GME82215.1"/>
    </source>
</evidence>
<reference evidence="1" key="1">
    <citation type="submission" date="2023-04" db="EMBL/GenBank/DDBJ databases">
        <title>Ambrosiozyma monospora NBRC 10751.</title>
        <authorList>
            <person name="Ichikawa N."/>
            <person name="Sato H."/>
            <person name="Tonouchi N."/>
        </authorList>
    </citation>
    <scope>NUCLEOTIDE SEQUENCE</scope>
    <source>
        <strain evidence="1">NBRC 10751</strain>
    </source>
</reference>
<organism evidence="1 2">
    <name type="scientific">Ambrosiozyma monospora</name>
    <name type="common">Yeast</name>
    <name type="synonym">Endomycopsis monosporus</name>
    <dbReference type="NCBI Taxonomy" id="43982"/>
    <lineage>
        <taxon>Eukaryota</taxon>
        <taxon>Fungi</taxon>
        <taxon>Dikarya</taxon>
        <taxon>Ascomycota</taxon>
        <taxon>Saccharomycotina</taxon>
        <taxon>Pichiomycetes</taxon>
        <taxon>Pichiales</taxon>
        <taxon>Pichiaceae</taxon>
        <taxon>Ambrosiozyma</taxon>
    </lineage>
</organism>
<proteinExistence type="predicted"/>
<evidence type="ECO:0000313" key="2">
    <source>
        <dbReference type="Proteomes" id="UP001165064"/>
    </source>
</evidence>
<dbReference type="Proteomes" id="UP001165064">
    <property type="component" value="Unassembled WGS sequence"/>
</dbReference>
<protein>
    <submittedName>
        <fullName evidence="1">Unnamed protein product</fullName>
    </submittedName>
</protein>
<gene>
    <name evidence="1" type="ORF">Amon02_000539000</name>
</gene>
<comment type="caution">
    <text evidence="1">The sequence shown here is derived from an EMBL/GenBank/DDBJ whole genome shotgun (WGS) entry which is preliminary data.</text>
</comment>
<name>A0ACB5T5W6_AMBMO</name>
<sequence length="451" mass="52843">MLPNDIKRSKKETIVLKIGSRTLEIGLSGHPKPLYQCSISQFSSLVNPPHQFEVNYEESTMFDQESKFQEESQVKAQLNDEFRYFKSIFFRDRLIFKNNHKKGDTSKREHEDQMNDNEFVGELDYNLSVFLNRVIRWLFFKQLKLNLPSFKILILENQFLGDFYKNLLSKCLQRYFNERHVNFVSNSMMALFATGSPHALVIDLGWNFTTIEPIFDYRLLRNQIIFTKRSGFEIHKQYLRSLQNVENFENVKNKFDFVEDFIIKFGYVRPDPAKDAPYENETIKFRKCQVIRKLQYEPIESVLFPCHISNNNKNNHENESDEDEFDLDERPIIELTVNLIKSLPIDIRSTMVSNMIITGGVSKIPGMKLRFIRELKQSLVECGLHKCSDEVRSLKTLGSWCGASLYSSTTLLRYENDHRRKISKSRVSSSSSNSRIPSENKTSRIPSLTQK</sequence>
<accession>A0ACB5T5W6</accession>